<name>A0A224Z0H0_9ACAR</name>
<feature type="chain" id="PRO_5012850044" evidence="2">
    <location>
        <begin position="26"/>
        <end position="305"/>
    </location>
</feature>
<keyword evidence="2" id="KW-0732">Signal</keyword>
<evidence type="ECO:0000256" key="2">
    <source>
        <dbReference type="SAM" id="SignalP"/>
    </source>
</evidence>
<dbReference type="EMBL" id="GFPF01008578">
    <property type="protein sequence ID" value="MAA19724.1"/>
    <property type="molecule type" value="Transcribed_RNA"/>
</dbReference>
<proteinExistence type="predicted"/>
<reference evidence="3" key="1">
    <citation type="journal article" date="2017" name="Parasit. Vectors">
        <title>Sialotranscriptomics of Rhipicephalus zambeziensis reveals intricate expression profiles of secretory proteins and suggests tight temporal transcriptional regulation during blood-feeding.</title>
        <authorList>
            <person name="de Castro M.H."/>
            <person name="de Klerk D."/>
            <person name="Pienaar R."/>
            <person name="Rees D.J.G."/>
            <person name="Mans B.J."/>
        </authorList>
    </citation>
    <scope>NUCLEOTIDE SEQUENCE</scope>
    <source>
        <tissue evidence="3">Salivary glands</tissue>
    </source>
</reference>
<dbReference type="AlphaFoldDB" id="A0A224Z0H0"/>
<dbReference type="PANTHER" id="PTHR15644">
    <property type="entry name" value="OSTEOPETROSIS ASSOCIATED TRANSMEMBRANE PROTEIN 1"/>
    <property type="match status" value="1"/>
</dbReference>
<dbReference type="GO" id="GO:0005829">
    <property type="term" value="C:cytosol"/>
    <property type="evidence" value="ECO:0007669"/>
    <property type="project" value="TreeGrafter"/>
</dbReference>
<keyword evidence="1" id="KW-1133">Transmembrane helix</keyword>
<accession>A0A224Z0H0</accession>
<feature type="signal peptide" evidence="2">
    <location>
        <begin position="1"/>
        <end position="25"/>
    </location>
</feature>
<protein>
    <submittedName>
        <fullName evidence="3">Protein containing OSTMP1 domain</fullName>
    </submittedName>
</protein>
<feature type="transmembrane region" description="Helical" evidence="1">
    <location>
        <begin position="249"/>
        <end position="273"/>
    </location>
</feature>
<evidence type="ECO:0000313" key="3">
    <source>
        <dbReference type="EMBL" id="MAA19724.1"/>
    </source>
</evidence>
<evidence type="ECO:0000256" key="1">
    <source>
        <dbReference type="SAM" id="Phobius"/>
    </source>
</evidence>
<dbReference type="InterPro" id="IPR019172">
    <property type="entry name" value="Osteopetrosis-assoc_TM_1"/>
</dbReference>
<organism evidence="3">
    <name type="scientific">Rhipicephalus zambeziensis</name>
    <dbReference type="NCBI Taxonomy" id="60191"/>
    <lineage>
        <taxon>Eukaryota</taxon>
        <taxon>Metazoa</taxon>
        <taxon>Ecdysozoa</taxon>
        <taxon>Arthropoda</taxon>
        <taxon>Chelicerata</taxon>
        <taxon>Arachnida</taxon>
        <taxon>Acari</taxon>
        <taxon>Parasitiformes</taxon>
        <taxon>Ixodida</taxon>
        <taxon>Ixodoidea</taxon>
        <taxon>Ixodidae</taxon>
        <taxon>Rhipicephalinae</taxon>
        <taxon>Rhipicephalus</taxon>
        <taxon>Rhipicephalus</taxon>
    </lineage>
</organism>
<dbReference type="PANTHER" id="PTHR15644:SF2">
    <property type="entry name" value="OSTEOPETROSIS-ASSOCIATED TRANSMEMBRANE PROTEIN 1"/>
    <property type="match status" value="1"/>
</dbReference>
<keyword evidence="1" id="KW-0472">Membrane</keyword>
<dbReference type="Pfam" id="PF09777">
    <property type="entry name" value="OSTMP1"/>
    <property type="match status" value="1"/>
</dbReference>
<sequence length="305" mass="34211">MKPSTRTACFMVFLATLLFVERTLATEFQFHTPQLSEPVSTPSVHPDDGRDDRPWENCTNLLETIAEATSMFELCALMNAKPFTMCMNCAEMYGSGIGIFYQLTTNTTDPASRLCRHQFFSSTKVSIVDKTFTHIQDLWTSASCDGCFQNPVVGQGNHTVRNETLMFNKKLDAMNKCINQSESQSQNMTDLCVTCEQPYRDLNNFYDSLVQKSKDGNICFDMVDAMNATRFLWSSHLCSVHHYQNTPSIVVAGIVGILVILFYAGAATIINPLNTELVQPKRLLRRRSRYGSASPGNSSPRAMRS</sequence>
<keyword evidence="1" id="KW-0812">Transmembrane</keyword>